<evidence type="ECO:0000313" key="9">
    <source>
        <dbReference type="EMBL" id="RAX05554.1"/>
    </source>
</evidence>
<organism evidence="13 16">
    <name type="scientific">Photorhabdus bodei</name>
    <dbReference type="NCBI Taxonomy" id="2029681"/>
    <lineage>
        <taxon>Bacteria</taxon>
        <taxon>Pseudomonadati</taxon>
        <taxon>Pseudomonadota</taxon>
        <taxon>Gammaproteobacteria</taxon>
        <taxon>Enterobacterales</taxon>
        <taxon>Morganellaceae</taxon>
        <taxon>Photorhabdus</taxon>
    </lineage>
</organism>
<evidence type="ECO:0000313" key="5">
    <source>
        <dbReference type="EMBL" id="NDL04995.1"/>
    </source>
</evidence>
<evidence type="ECO:0000313" key="1">
    <source>
        <dbReference type="EMBL" id="NDL02051.1"/>
    </source>
</evidence>
<reference evidence="13" key="1">
    <citation type="submission" date="2017-08" db="EMBL/GenBank/DDBJ databases">
        <authorList>
            <person name="de Groot N.N."/>
        </authorList>
    </citation>
    <scope>NUCLEOTIDE SEQUENCE</scope>
    <source>
        <strain evidence="13">LJ24-63</strain>
    </source>
</reference>
<evidence type="ECO:0000313" key="11">
    <source>
        <dbReference type="EMBL" id="RAX07219.1"/>
    </source>
</evidence>
<reference evidence="13 16" key="2">
    <citation type="journal article" date="2018" name="Int. J. Syst. Evol. Microbiol.">
        <title>Whole-genome-based revisit of Photorhabdus phylogeny: proposal for the elevation of most Photorhabdus subspecies to the species level and description of one novel species Photorhabdus bodei sp. nov., and one novel subspecies Photorhabdus laumondii subsp. clarkei subsp. nov.</title>
        <authorList>
            <person name="Machado R.A.R."/>
            <person name="Wuthrich D."/>
            <person name="Kuhnert P."/>
            <person name="Arce C.C.M."/>
            <person name="Thonen L."/>
            <person name="Ruiz C."/>
            <person name="Zhang X."/>
            <person name="Robert C.A.M."/>
            <person name="Karimi J."/>
            <person name="Kamali S."/>
            <person name="Ma J."/>
            <person name="Bruggmann R."/>
            <person name="Erb M."/>
        </authorList>
    </citation>
    <scope>NUCLEOTIDE SEQUENCE [LARGE SCALE GENOMIC DNA]</scope>
    <source>
        <strain evidence="13 16">LJ24-63</strain>
    </source>
</reference>
<evidence type="ECO:0000313" key="14">
    <source>
        <dbReference type="EMBL" id="RAX09150.1"/>
    </source>
</evidence>
<evidence type="ECO:0000313" key="16">
    <source>
        <dbReference type="Proteomes" id="UP000250919"/>
    </source>
</evidence>
<dbReference type="EMBL" id="WSFC01000093">
    <property type="protein sequence ID" value="NDL05824.1"/>
    <property type="molecule type" value="Genomic_DNA"/>
</dbReference>
<dbReference type="AlphaFoldDB" id="A0A329WWS2"/>
<dbReference type="EMBL" id="NSCM01000070">
    <property type="protein sequence ID" value="RAX07219.1"/>
    <property type="molecule type" value="Genomic_DNA"/>
</dbReference>
<dbReference type="EMBL" id="NSCM01000034">
    <property type="protein sequence ID" value="RAX09729.1"/>
    <property type="molecule type" value="Genomic_DNA"/>
</dbReference>
<evidence type="ECO:0000313" key="4">
    <source>
        <dbReference type="EMBL" id="NDL04538.1"/>
    </source>
</evidence>
<evidence type="ECO:0000313" key="7">
    <source>
        <dbReference type="EMBL" id="NDL05824.1"/>
    </source>
</evidence>
<dbReference type="EMBL" id="NSCM01000146">
    <property type="protein sequence ID" value="RAX05898.1"/>
    <property type="molecule type" value="Genomic_DNA"/>
</dbReference>
<dbReference type="Proteomes" id="UP000466619">
    <property type="component" value="Unassembled WGS sequence"/>
</dbReference>
<evidence type="ECO:0000313" key="2">
    <source>
        <dbReference type="EMBL" id="NDL02480.1"/>
    </source>
</evidence>
<evidence type="ECO:0000313" key="12">
    <source>
        <dbReference type="EMBL" id="RAX07530.1"/>
    </source>
</evidence>
<protein>
    <submittedName>
        <fullName evidence="13">IS630 family transposase</fullName>
    </submittedName>
</protein>
<evidence type="ECO:0000313" key="6">
    <source>
        <dbReference type="EMBL" id="NDL05255.1"/>
    </source>
</evidence>
<dbReference type="EMBL" id="WSFC01000151">
    <property type="protein sequence ID" value="NDL05929.1"/>
    <property type="molecule type" value="Genomic_DNA"/>
</dbReference>
<comment type="caution">
    <text evidence="13">The sequence shown here is derived from an EMBL/GenBank/DDBJ whole genome shotgun (WGS) entry which is preliminary data.</text>
</comment>
<evidence type="ECO:0000313" key="17">
    <source>
        <dbReference type="Proteomes" id="UP000466619"/>
    </source>
</evidence>
<sequence>NHCCQFMWQLLNYVDAFLASFSSQQKPGRQKMGVAQL</sequence>
<accession>A0A329WWS2</accession>
<dbReference type="EMBL" id="NSCM01000053">
    <property type="protein sequence ID" value="RAX07928.1"/>
    <property type="molecule type" value="Genomic_DNA"/>
</dbReference>
<dbReference type="EMBL" id="NSCM01000160">
    <property type="protein sequence ID" value="RAX05554.1"/>
    <property type="molecule type" value="Genomic_DNA"/>
</dbReference>
<feature type="non-terminal residue" evidence="13">
    <location>
        <position position="1"/>
    </location>
</feature>
<name>A0A329WWS2_9GAMM</name>
<dbReference type="EMBL" id="WSFC01000056">
    <property type="protein sequence ID" value="NDL05255.1"/>
    <property type="molecule type" value="Genomic_DNA"/>
</dbReference>
<reference evidence="1 17" key="3">
    <citation type="submission" date="2019-12" db="EMBL/GenBank/DDBJ databases">
        <title>Engineering Photorhabdus to improve their lethality against agricultural pests.</title>
        <authorList>
            <person name="Machado R.A.R."/>
        </authorList>
    </citation>
    <scope>NUCLEOTIDE SEQUENCE [LARGE SCALE GENOMIC DNA]</scope>
    <source>
        <strain evidence="1 17">M-CN4</strain>
    </source>
</reference>
<dbReference type="EMBL" id="WSFC01000011">
    <property type="protein sequence ID" value="NDL03015.1"/>
    <property type="molecule type" value="Genomic_DNA"/>
</dbReference>
<evidence type="ECO:0000313" key="10">
    <source>
        <dbReference type="EMBL" id="RAX05898.1"/>
    </source>
</evidence>
<evidence type="ECO:0000313" key="3">
    <source>
        <dbReference type="EMBL" id="NDL03015.1"/>
    </source>
</evidence>
<evidence type="ECO:0000313" key="13">
    <source>
        <dbReference type="EMBL" id="RAX07928.1"/>
    </source>
</evidence>
<evidence type="ECO:0000313" key="15">
    <source>
        <dbReference type="EMBL" id="RAX09729.1"/>
    </source>
</evidence>
<dbReference type="EMBL" id="NSCM01000039">
    <property type="protein sequence ID" value="RAX09150.1"/>
    <property type="molecule type" value="Genomic_DNA"/>
</dbReference>
<dbReference type="Proteomes" id="UP000250919">
    <property type="component" value="Unassembled WGS sequence"/>
</dbReference>
<proteinExistence type="predicted"/>
<dbReference type="EMBL" id="WSFC01000003">
    <property type="protein sequence ID" value="NDL02051.1"/>
    <property type="molecule type" value="Genomic_DNA"/>
</dbReference>
<evidence type="ECO:0000313" key="8">
    <source>
        <dbReference type="EMBL" id="NDL05929.1"/>
    </source>
</evidence>
<dbReference type="EMBL" id="WSFC01000034">
    <property type="protein sequence ID" value="NDL04538.1"/>
    <property type="molecule type" value="Genomic_DNA"/>
</dbReference>
<gene>
    <name evidence="15" type="ORF">CKY02_16205</name>
    <name evidence="14" type="ORF">CKY02_17490</name>
    <name evidence="13" type="ORF">CKY02_19815</name>
    <name evidence="12" type="ORF">CKY02_20750</name>
    <name evidence="11" type="ORF">CKY02_21460</name>
    <name evidence="10" type="ORF">CKY02_22920</name>
    <name evidence="9" type="ORF">CKY02_23015</name>
    <name evidence="1" type="ORF">GPY48_01870</name>
    <name evidence="2" type="ORF">GPY48_04155</name>
    <name evidence="3" type="ORF">GPY48_07020</name>
    <name evidence="4" type="ORF">GPY48_15360</name>
    <name evidence="5" type="ORF">GPY48_17870</name>
    <name evidence="6" type="ORF">GPY48_19280</name>
    <name evidence="7" type="ORF">GPY48_22545</name>
    <name evidence="8" type="ORF">GPY48_23275</name>
</gene>
<dbReference type="EMBL" id="WSFC01000005">
    <property type="protein sequence ID" value="NDL02480.1"/>
    <property type="molecule type" value="Genomic_DNA"/>
</dbReference>
<dbReference type="EMBL" id="NSCM01000059">
    <property type="protein sequence ID" value="RAX07530.1"/>
    <property type="molecule type" value="Genomic_DNA"/>
</dbReference>
<keyword evidence="17" id="KW-1185">Reference proteome</keyword>
<dbReference type="EMBL" id="WSFC01000046">
    <property type="protein sequence ID" value="NDL04995.1"/>
    <property type="molecule type" value="Genomic_DNA"/>
</dbReference>